<dbReference type="PROSITE" id="PS50041">
    <property type="entry name" value="C_TYPE_LECTIN_2"/>
    <property type="match status" value="1"/>
</dbReference>
<dbReference type="InterPro" id="IPR016186">
    <property type="entry name" value="C-type_lectin-like/link_sf"/>
</dbReference>
<reference evidence="6" key="2">
    <citation type="submission" date="2025-08" db="UniProtKB">
        <authorList>
            <consortium name="Ensembl"/>
        </authorList>
    </citation>
    <scope>IDENTIFICATION</scope>
</reference>
<keyword evidence="4" id="KW-1133">Transmembrane helix</keyword>
<evidence type="ECO:0000256" key="3">
    <source>
        <dbReference type="SAM" id="MobiDB-lite"/>
    </source>
</evidence>
<evidence type="ECO:0000256" key="1">
    <source>
        <dbReference type="ARBA" id="ARBA00022734"/>
    </source>
</evidence>
<evidence type="ECO:0000256" key="2">
    <source>
        <dbReference type="SAM" id="Coils"/>
    </source>
</evidence>
<reference evidence="6 7" key="1">
    <citation type="submission" date="2018-03" db="EMBL/GenBank/DDBJ databases">
        <title>Finding Nemo's genes: A chromosome-scale reference assembly of the genome of the orange clownfish Amphiprion percula.</title>
        <authorList>
            <person name="Lehmann R."/>
        </authorList>
    </citation>
    <scope>NUCLEOTIDE SEQUENCE</scope>
</reference>
<reference evidence="6" key="3">
    <citation type="submission" date="2025-09" db="UniProtKB">
        <authorList>
            <consortium name="Ensembl"/>
        </authorList>
    </citation>
    <scope>IDENTIFICATION</scope>
</reference>
<feature type="compositionally biased region" description="Polar residues" evidence="3">
    <location>
        <begin position="1"/>
        <end position="11"/>
    </location>
</feature>
<proteinExistence type="predicted"/>
<evidence type="ECO:0000313" key="6">
    <source>
        <dbReference type="Ensembl" id="ENSAPEP00000001209.1"/>
    </source>
</evidence>
<keyword evidence="2" id="KW-0175">Coiled coil</keyword>
<dbReference type="GO" id="GO:0030246">
    <property type="term" value="F:carbohydrate binding"/>
    <property type="evidence" value="ECO:0007669"/>
    <property type="project" value="UniProtKB-KW"/>
</dbReference>
<dbReference type="PANTHER" id="PTHR22803">
    <property type="entry name" value="MANNOSE, PHOSPHOLIPASE, LECTIN RECEPTOR RELATED"/>
    <property type="match status" value="1"/>
</dbReference>
<dbReference type="SUPFAM" id="SSF56436">
    <property type="entry name" value="C-type lectin-like"/>
    <property type="match status" value="1"/>
</dbReference>
<keyword evidence="4" id="KW-0472">Membrane</keyword>
<name>A0A3P8RPP2_AMPPE</name>
<dbReference type="InterPro" id="IPR033989">
    <property type="entry name" value="CD209-like_CTLD"/>
</dbReference>
<feature type="transmembrane region" description="Helical" evidence="4">
    <location>
        <begin position="36"/>
        <end position="61"/>
    </location>
</feature>
<accession>A0A3P8RPP2</accession>
<dbReference type="STRING" id="161767.ENSAPEP00000001209"/>
<feature type="domain" description="C-type lectin" evidence="5">
    <location>
        <begin position="163"/>
        <end position="287"/>
    </location>
</feature>
<dbReference type="GeneTree" id="ENSGT01030000234575"/>
<dbReference type="Pfam" id="PF00059">
    <property type="entry name" value="Lectin_C"/>
    <property type="match status" value="1"/>
</dbReference>
<evidence type="ECO:0000256" key="4">
    <source>
        <dbReference type="SAM" id="Phobius"/>
    </source>
</evidence>
<dbReference type="Proteomes" id="UP000265080">
    <property type="component" value="Chromosome 18"/>
</dbReference>
<evidence type="ECO:0000259" key="5">
    <source>
        <dbReference type="PROSITE" id="PS50041"/>
    </source>
</evidence>
<dbReference type="Gene3D" id="3.10.100.10">
    <property type="entry name" value="Mannose-Binding Protein A, subunit A"/>
    <property type="match status" value="1"/>
</dbReference>
<protein>
    <recommendedName>
        <fullName evidence="5">C-type lectin domain-containing protein</fullName>
    </recommendedName>
</protein>
<dbReference type="SMART" id="SM00034">
    <property type="entry name" value="CLECT"/>
    <property type="match status" value="1"/>
</dbReference>
<dbReference type="InterPro" id="IPR050111">
    <property type="entry name" value="C-type_lectin/snaclec_domain"/>
</dbReference>
<dbReference type="InterPro" id="IPR016187">
    <property type="entry name" value="CTDL_fold"/>
</dbReference>
<organism evidence="6 7">
    <name type="scientific">Amphiprion percula</name>
    <name type="common">Orange clownfish</name>
    <name type="synonym">Lutjanus percula</name>
    <dbReference type="NCBI Taxonomy" id="161767"/>
    <lineage>
        <taxon>Eukaryota</taxon>
        <taxon>Metazoa</taxon>
        <taxon>Chordata</taxon>
        <taxon>Craniata</taxon>
        <taxon>Vertebrata</taxon>
        <taxon>Euteleostomi</taxon>
        <taxon>Actinopterygii</taxon>
        <taxon>Neopterygii</taxon>
        <taxon>Teleostei</taxon>
        <taxon>Neoteleostei</taxon>
        <taxon>Acanthomorphata</taxon>
        <taxon>Ovalentaria</taxon>
        <taxon>Pomacentridae</taxon>
        <taxon>Amphiprion</taxon>
    </lineage>
</organism>
<dbReference type="CDD" id="cd03590">
    <property type="entry name" value="CLECT_DC-SIGN_like"/>
    <property type="match status" value="1"/>
</dbReference>
<evidence type="ECO:0000313" key="7">
    <source>
        <dbReference type="Proteomes" id="UP000265080"/>
    </source>
</evidence>
<dbReference type="Ensembl" id="ENSAPET00000001239.1">
    <property type="protein sequence ID" value="ENSAPEP00000001209.1"/>
    <property type="gene ID" value="ENSAPEG00000000904.1"/>
</dbReference>
<dbReference type="AlphaFoldDB" id="A0A3P8RPP2"/>
<keyword evidence="4" id="KW-0812">Transmembrane</keyword>
<feature type="coiled-coil region" evidence="2">
    <location>
        <begin position="79"/>
        <end position="145"/>
    </location>
</feature>
<keyword evidence="7" id="KW-1185">Reference proteome</keyword>
<sequence length="307" mass="34491">MISSNDGSTDGKSSHRETGSRGSPCMVRVGPRGLPVYPLVIACLGVLNAILLLTAVVIGIYCGNVSERSSPYQLTPQTLIEEVKQLQAIQKEAMKSQQEAQQLLEQEIRSHKQVKQQLKQNKSLSDNVQMQVEALRLEKATLQSDSSDTMRSCGRCLPGWFLLNTSCYFHSRSLSLPLKNWTDSRADCISRGADLAVIDNFDEQMNLFEYLPKTGRSRPLGPGGVWIGLTDIQTEGTWVWVNNAPLQDSGYWLDSEPDDYGVLGEDCAAFWNSNNSGRRTWFDTRCQMTKVVTLFQTIDWLYYAWDC</sequence>
<keyword evidence="1" id="KW-0430">Lectin</keyword>
<dbReference type="InterPro" id="IPR001304">
    <property type="entry name" value="C-type_lectin-like"/>
</dbReference>
<feature type="region of interest" description="Disordered" evidence="3">
    <location>
        <begin position="1"/>
        <end position="25"/>
    </location>
</feature>